<protein>
    <submittedName>
        <fullName evidence="1">Uncharacterized protein</fullName>
    </submittedName>
</protein>
<dbReference type="AlphaFoldDB" id="A0ABD2INF9"/>
<accession>A0ABD2INF9</accession>
<reference evidence="1 2" key="1">
    <citation type="submission" date="2024-10" db="EMBL/GenBank/DDBJ databases">
        <authorList>
            <person name="Kim D."/>
        </authorList>
    </citation>
    <scope>NUCLEOTIDE SEQUENCE [LARGE SCALE GENOMIC DNA]</scope>
    <source>
        <strain evidence="1">BH-2024</strain>
    </source>
</reference>
<evidence type="ECO:0000313" key="2">
    <source>
        <dbReference type="Proteomes" id="UP001620626"/>
    </source>
</evidence>
<keyword evidence="2" id="KW-1185">Reference proteome</keyword>
<sequence length="122" mass="13903">MESAEIGTRELEVMEVDEMRENKGKKDEMGKEKVKSGRLRHRFRTQQAVVILVDVQRARDRHIKVAFVLVPELSCVMRAYCRHFPAEFTETTPCTAPLSGFNCDGSTARHCALLTSIRHSIL</sequence>
<name>A0ABD2INF9_9BILA</name>
<organism evidence="1 2">
    <name type="scientific">Heterodera trifolii</name>
    <dbReference type="NCBI Taxonomy" id="157864"/>
    <lineage>
        <taxon>Eukaryota</taxon>
        <taxon>Metazoa</taxon>
        <taxon>Ecdysozoa</taxon>
        <taxon>Nematoda</taxon>
        <taxon>Chromadorea</taxon>
        <taxon>Rhabditida</taxon>
        <taxon>Tylenchina</taxon>
        <taxon>Tylenchomorpha</taxon>
        <taxon>Tylenchoidea</taxon>
        <taxon>Heteroderidae</taxon>
        <taxon>Heteroderinae</taxon>
        <taxon>Heterodera</taxon>
    </lineage>
</organism>
<evidence type="ECO:0000313" key="1">
    <source>
        <dbReference type="EMBL" id="KAL3081607.1"/>
    </source>
</evidence>
<proteinExistence type="predicted"/>
<dbReference type="EMBL" id="JBICBT010001132">
    <property type="protein sequence ID" value="KAL3081607.1"/>
    <property type="molecule type" value="Genomic_DNA"/>
</dbReference>
<comment type="caution">
    <text evidence="1">The sequence shown here is derived from an EMBL/GenBank/DDBJ whole genome shotgun (WGS) entry which is preliminary data.</text>
</comment>
<dbReference type="Proteomes" id="UP001620626">
    <property type="component" value="Unassembled WGS sequence"/>
</dbReference>
<gene>
    <name evidence="1" type="ORF">niasHT_034265</name>
</gene>